<dbReference type="InterPro" id="IPR043461">
    <property type="entry name" value="LpxH-like"/>
</dbReference>
<organism evidence="2">
    <name type="scientific">mine drainage metagenome</name>
    <dbReference type="NCBI Taxonomy" id="410659"/>
    <lineage>
        <taxon>unclassified sequences</taxon>
        <taxon>metagenomes</taxon>
        <taxon>ecological metagenomes</taxon>
    </lineage>
</organism>
<protein>
    <submittedName>
        <fullName evidence="2">UDP-2,3-diacylglucosamine hydrolase</fullName>
    </submittedName>
</protein>
<reference evidence="2" key="2">
    <citation type="journal article" date="2014" name="ISME J.">
        <title>Microbial stratification in low pH oxic and suboxic macroscopic growths along an acid mine drainage.</title>
        <authorList>
            <person name="Mendez-Garcia C."/>
            <person name="Mesa V."/>
            <person name="Sprenger R.R."/>
            <person name="Richter M."/>
            <person name="Diez M.S."/>
            <person name="Solano J."/>
            <person name="Bargiela R."/>
            <person name="Golyshina O.V."/>
            <person name="Manteca A."/>
            <person name="Ramos J.L."/>
            <person name="Gallego J.R."/>
            <person name="Llorente I."/>
            <person name="Martins Dos Santos V.A."/>
            <person name="Jensen O.N."/>
            <person name="Pelaez A.I."/>
            <person name="Sanchez J."/>
            <person name="Ferrer M."/>
        </authorList>
    </citation>
    <scope>NUCLEOTIDE SEQUENCE</scope>
</reference>
<name>T1B5Z0_9ZZZZ</name>
<reference evidence="2" key="1">
    <citation type="submission" date="2013-08" db="EMBL/GenBank/DDBJ databases">
        <authorList>
            <person name="Mendez C."/>
            <person name="Richter M."/>
            <person name="Ferrer M."/>
            <person name="Sanchez J."/>
        </authorList>
    </citation>
    <scope>NUCLEOTIDE SEQUENCE</scope>
</reference>
<dbReference type="PANTHER" id="PTHR34990:SF1">
    <property type="entry name" value="UDP-2,3-DIACYLGLUCOSAMINE HYDROLASE"/>
    <property type="match status" value="1"/>
</dbReference>
<evidence type="ECO:0000313" key="2">
    <source>
        <dbReference type="EMBL" id="EQD68336.1"/>
    </source>
</evidence>
<dbReference type="CDD" id="cd07398">
    <property type="entry name" value="MPP_YbbF-LpxH"/>
    <property type="match status" value="1"/>
</dbReference>
<gene>
    <name evidence="2" type="ORF">B1A_07395</name>
</gene>
<evidence type="ECO:0000256" key="1">
    <source>
        <dbReference type="ARBA" id="ARBA00022801"/>
    </source>
</evidence>
<dbReference type="PANTHER" id="PTHR34990">
    <property type="entry name" value="UDP-2,3-DIACYLGLUCOSAMINE HYDROLASE-RELATED"/>
    <property type="match status" value="1"/>
</dbReference>
<accession>T1B5Z0</accession>
<dbReference type="GO" id="GO:0016020">
    <property type="term" value="C:membrane"/>
    <property type="evidence" value="ECO:0007669"/>
    <property type="project" value="GOC"/>
</dbReference>
<dbReference type="EMBL" id="AUZX01005327">
    <property type="protein sequence ID" value="EQD68336.1"/>
    <property type="molecule type" value="Genomic_DNA"/>
</dbReference>
<keyword evidence="1 2" id="KW-0378">Hydrolase</keyword>
<dbReference type="AlphaFoldDB" id="T1B5Z0"/>
<sequence length="120" mass="12905">MNTEAAAPIEEPSGPRRCLFVSDVHLQAPGGAAEQQFLRFLRTEAVGAETLYILGDLFESWVGDDDAGHREVIAALAELSGHGVACFLLHGNRDFLLGEGFCARTGCRLLPDPVIVQVRG</sequence>
<comment type="caution">
    <text evidence="2">The sequence shown here is derived from an EMBL/GenBank/DDBJ whole genome shotgun (WGS) entry which is preliminary data.</text>
</comment>
<dbReference type="GO" id="GO:0009245">
    <property type="term" value="P:lipid A biosynthetic process"/>
    <property type="evidence" value="ECO:0007669"/>
    <property type="project" value="TreeGrafter"/>
</dbReference>
<dbReference type="GO" id="GO:0008758">
    <property type="term" value="F:UDP-2,3-diacylglucosamine hydrolase activity"/>
    <property type="evidence" value="ECO:0007669"/>
    <property type="project" value="TreeGrafter"/>
</dbReference>
<dbReference type="Gene3D" id="3.60.21.10">
    <property type="match status" value="1"/>
</dbReference>
<dbReference type="InterPro" id="IPR029052">
    <property type="entry name" value="Metallo-depent_PP-like"/>
</dbReference>
<proteinExistence type="predicted"/>
<dbReference type="SUPFAM" id="SSF56300">
    <property type="entry name" value="Metallo-dependent phosphatases"/>
    <property type="match status" value="1"/>
</dbReference>